<keyword evidence="8" id="KW-1185">Reference proteome</keyword>
<accession>A0A2S6GAZ4</accession>
<dbReference type="InterPro" id="IPR051822">
    <property type="entry name" value="Glycosyl_Hydrolase_84"/>
</dbReference>
<evidence type="ECO:0000256" key="2">
    <source>
        <dbReference type="ARBA" id="ARBA00023295"/>
    </source>
</evidence>
<proteinExistence type="inferred from homology"/>
<evidence type="ECO:0000313" key="5">
    <source>
        <dbReference type="EMBL" id="PPK53679.1"/>
    </source>
</evidence>
<name>A0A2S6GAZ4_9GAMM</name>
<evidence type="ECO:0000313" key="8">
    <source>
        <dbReference type="Proteomes" id="UP000239648"/>
    </source>
</evidence>
<dbReference type="EMBL" id="PTIT01000001">
    <property type="protein sequence ID" value="PPK53679.1"/>
    <property type="molecule type" value="Genomic_DNA"/>
</dbReference>
<keyword evidence="2 3" id="KW-0326">Glycosidase</keyword>
<comment type="similarity">
    <text evidence="3">Belongs to the glycosyl hydrolase 84 family.</text>
</comment>
<feature type="domain" description="GH84" evidence="4">
    <location>
        <begin position="18"/>
        <end position="290"/>
    </location>
</feature>
<dbReference type="Pfam" id="PF07555">
    <property type="entry name" value="NAGidase"/>
    <property type="match status" value="1"/>
</dbReference>
<reference evidence="5 8" key="1">
    <citation type="submission" date="2018-02" db="EMBL/GenBank/DDBJ databases">
        <title>Deep subsurface shale carbon reservoir microbial communities from Ohio and West Virginia, USA.</title>
        <authorList>
            <person name="Wrighton K."/>
        </authorList>
    </citation>
    <scope>NUCLEOTIDE SEQUENCE [LARGE SCALE GENOMIC DNA]</scope>
    <source>
        <strain evidence="5 8">UTICA-S1B6</strain>
    </source>
</reference>
<dbReference type="Proteomes" id="UP000239446">
    <property type="component" value="Unassembled WGS sequence"/>
</dbReference>
<reference evidence="6 7" key="2">
    <citation type="submission" date="2018-02" db="EMBL/GenBank/DDBJ databases">
        <title>Subsurface microbial communities from deep shales in Ohio and West Virginia, USA.</title>
        <authorList>
            <person name="Wrighton K."/>
        </authorList>
    </citation>
    <scope>NUCLEOTIDE SEQUENCE [LARGE SCALE GENOMIC DNA]</scope>
    <source>
        <strain evidence="6 7">UTICA-S1B9</strain>
    </source>
</reference>
<dbReference type="GO" id="GO:1901135">
    <property type="term" value="P:carbohydrate derivative metabolic process"/>
    <property type="evidence" value="ECO:0007669"/>
    <property type="project" value="UniProtKB-ARBA"/>
</dbReference>
<dbReference type="SUPFAM" id="SSF51445">
    <property type="entry name" value="(Trans)glycosidases"/>
    <property type="match status" value="1"/>
</dbReference>
<dbReference type="PANTHER" id="PTHR13170:SF16">
    <property type="entry name" value="PROTEIN O-GLCNACASE"/>
    <property type="match status" value="1"/>
</dbReference>
<comment type="caution">
    <text evidence="6">The sequence shown here is derived from an EMBL/GenBank/DDBJ whole genome shotgun (WGS) entry which is preliminary data.</text>
</comment>
<organism evidence="6 7">
    <name type="scientific">Marinobacter persicus</name>
    <dbReference type="NCBI Taxonomy" id="930118"/>
    <lineage>
        <taxon>Bacteria</taxon>
        <taxon>Pseudomonadati</taxon>
        <taxon>Pseudomonadota</taxon>
        <taxon>Gammaproteobacteria</taxon>
        <taxon>Pseudomonadales</taxon>
        <taxon>Marinobacteraceae</taxon>
        <taxon>Marinobacter</taxon>
    </lineage>
</organism>
<protein>
    <submittedName>
        <fullName evidence="6">Beta-N-acetylglucosaminidase</fullName>
    </submittedName>
</protein>
<dbReference type="Proteomes" id="UP000239648">
    <property type="component" value="Unassembled WGS sequence"/>
</dbReference>
<dbReference type="PROSITE" id="PS52009">
    <property type="entry name" value="GH84"/>
    <property type="match status" value="1"/>
</dbReference>
<evidence type="ECO:0000256" key="3">
    <source>
        <dbReference type="PROSITE-ProRule" id="PRU01353"/>
    </source>
</evidence>
<dbReference type="InterPro" id="IPR017853">
    <property type="entry name" value="GH"/>
</dbReference>
<dbReference type="PANTHER" id="PTHR13170">
    <property type="entry name" value="O-GLCNACASE"/>
    <property type="match status" value="1"/>
</dbReference>
<gene>
    <name evidence="6" type="ORF">B0H24_1001193</name>
    <name evidence="5" type="ORF">BY455_101193</name>
</gene>
<dbReference type="AlphaFoldDB" id="A0A2S6GAZ4"/>
<evidence type="ECO:0000256" key="1">
    <source>
        <dbReference type="ARBA" id="ARBA00022801"/>
    </source>
</evidence>
<dbReference type="GO" id="GO:0015929">
    <property type="term" value="F:hexosaminidase activity"/>
    <property type="evidence" value="ECO:0007669"/>
    <property type="project" value="UniProtKB-ARBA"/>
</dbReference>
<evidence type="ECO:0000259" key="4">
    <source>
        <dbReference type="PROSITE" id="PS52009"/>
    </source>
</evidence>
<keyword evidence="1 3" id="KW-0378">Hydrolase</keyword>
<evidence type="ECO:0000313" key="6">
    <source>
        <dbReference type="EMBL" id="PPK56493.1"/>
    </source>
</evidence>
<evidence type="ECO:0000313" key="7">
    <source>
        <dbReference type="Proteomes" id="UP000239446"/>
    </source>
</evidence>
<dbReference type="EMBL" id="PTIU01000001">
    <property type="protein sequence ID" value="PPK56493.1"/>
    <property type="molecule type" value="Genomic_DNA"/>
</dbReference>
<sequence>MPGGRLFVSAGEKKVMTVSLGIIEGFYGPLWSWEERQQLVKTLAPHGYAFYLYAPKADAWLRRRWQEPFPEAQARAMADFARFCRRQGVSFGVGLSPYEIFNNFDQAAQAQLARKLKALEKLGLDELAILFDDMRSDIPNLAQVQADIMHWVRDHTDIPRLSVCPSYYSDDPVLDRVFGERPADYLETLGQALDPSIHVFWTGEEVCSREISPGHLKRVGKLLGRKPILWDNYPVNDGDRMSGHLHLRGFTGRPAGNAAWLAGHAINPALQPTLTTLPALTLAESYRLGPDYQYGQAFLHAAREVLGSELANQLRRDLLVLQDAGLGRLSDERKQALLHTYDAFDHPAASEIMRWLAGDYLVTDEMVQTQ</sequence>
<dbReference type="Gene3D" id="3.20.20.80">
    <property type="entry name" value="Glycosidases"/>
    <property type="match status" value="1"/>
</dbReference>
<dbReference type="STRING" id="930118.SAMN05216429_102167"/>
<dbReference type="InterPro" id="IPR011496">
    <property type="entry name" value="O-GlcNAcase_cat"/>
</dbReference>
<feature type="active site" description="Proton donor" evidence="3">
    <location>
        <position position="133"/>
    </location>
</feature>